<sequence length="74" mass="8770">MKHNKEVTLGDYVQFSYRKNHNLKLMGFVVNVLQNTIVVDIAERMDIEVDDFRQVVKHGYYNKVVHKQIKNSFS</sequence>
<dbReference type="EMBL" id="JACLPZ010000022">
    <property type="protein sequence ID" value="MBY0038473.1"/>
    <property type="molecule type" value="Genomic_DNA"/>
</dbReference>
<proteinExistence type="predicted"/>
<name>A0AAW4QUX8_BACCE</name>
<evidence type="ECO:0000313" key="2">
    <source>
        <dbReference type="Proteomes" id="UP001197806"/>
    </source>
</evidence>
<dbReference type="Proteomes" id="UP001197806">
    <property type="component" value="Unassembled WGS sequence"/>
</dbReference>
<dbReference type="AlphaFoldDB" id="A0AAW4QUX8"/>
<organism evidence="1 2">
    <name type="scientific">Bacillus cereus</name>
    <dbReference type="NCBI Taxonomy" id="1396"/>
    <lineage>
        <taxon>Bacteria</taxon>
        <taxon>Bacillati</taxon>
        <taxon>Bacillota</taxon>
        <taxon>Bacilli</taxon>
        <taxon>Bacillales</taxon>
        <taxon>Bacillaceae</taxon>
        <taxon>Bacillus</taxon>
        <taxon>Bacillus cereus group</taxon>
    </lineage>
</organism>
<gene>
    <name evidence="1" type="ORF">H7U08_18270</name>
</gene>
<comment type="caution">
    <text evidence="1">The sequence shown here is derived from an EMBL/GenBank/DDBJ whole genome shotgun (WGS) entry which is preliminary data.</text>
</comment>
<accession>A0AAW4QUX8</accession>
<protein>
    <submittedName>
        <fullName evidence="1">DUF2187 family protein</fullName>
    </submittedName>
</protein>
<dbReference type="RefSeq" id="WP_097918579.1">
    <property type="nucleotide sequence ID" value="NZ_JACLPZ010000022.1"/>
</dbReference>
<evidence type="ECO:0000313" key="1">
    <source>
        <dbReference type="EMBL" id="MBY0038473.1"/>
    </source>
</evidence>
<reference evidence="1" key="1">
    <citation type="submission" date="2020-08" db="EMBL/GenBank/DDBJ databases">
        <title>Fungal Genomes of the International Space Station.</title>
        <authorList>
            <person name="Seuylemezian A."/>
            <person name="Singh N.K."/>
            <person name="Wood J."/>
            <person name="Venkateswaran K."/>
        </authorList>
    </citation>
    <scope>NUCLEOTIDE SEQUENCE</scope>
    <source>
        <strain evidence="1">I2-B2</strain>
    </source>
</reference>